<dbReference type="EMBL" id="QKWP01001249">
    <property type="protein sequence ID" value="RIB10459.1"/>
    <property type="molecule type" value="Genomic_DNA"/>
</dbReference>
<name>A0A397UP18_9GLOM</name>
<proteinExistence type="predicted"/>
<feature type="transmembrane region" description="Helical" evidence="2">
    <location>
        <begin position="157"/>
        <end position="176"/>
    </location>
</feature>
<keyword evidence="2" id="KW-1133">Transmembrane helix</keyword>
<accession>A0A397UP18</accession>
<dbReference type="PANTHER" id="PTHR11785">
    <property type="entry name" value="AMINO ACID TRANSPORTER"/>
    <property type="match status" value="1"/>
</dbReference>
<feature type="transmembrane region" description="Helical" evidence="2">
    <location>
        <begin position="28"/>
        <end position="48"/>
    </location>
</feature>
<feature type="transmembrane region" description="Helical" evidence="2">
    <location>
        <begin position="282"/>
        <end position="304"/>
    </location>
</feature>
<dbReference type="STRING" id="44941.A0A397UP18"/>
<feature type="region of interest" description="Disordered" evidence="1">
    <location>
        <begin position="1"/>
        <end position="20"/>
    </location>
</feature>
<evidence type="ECO:0000256" key="2">
    <source>
        <dbReference type="SAM" id="Phobius"/>
    </source>
</evidence>
<feature type="transmembrane region" description="Helical" evidence="2">
    <location>
        <begin position="102"/>
        <end position="123"/>
    </location>
</feature>
<protein>
    <recommendedName>
        <fullName evidence="5">Amino acid transporter transmembrane domain-containing protein</fullName>
    </recommendedName>
</protein>
<keyword evidence="4" id="KW-1185">Reference proteome</keyword>
<dbReference type="AlphaFoldDB" id="A0A397UP18"/>
<gene>
    <name evidence="3" type="ORF">C2G38_2106041</name>
</gene>
<keyword evidence="2" id="KW-0812">Transmembrane</keyword>
<feature type="transmembrane region" description="Helical" evidence="2">
    <location>
        <begin position="182"/>
        <end position="210"/>
    </location>
</feature>
<dbReference type="InterPro" id="IPR050598">
    <property type="entry name" value="AminoAcid_Transporter"/>
</dbReference>
<evidence type="ECO:0000313" key="4">
    <source>
        <dbReference type="Proteomes" id="UP000266673"/>
    </source>
</evidence>
<dbReference type="Proteomes" id="UP000266673">
    <property type="component" value="Unassembled WGS sequence"/>
</dbReference>
<evidence type="ECO:0000256" key="1">
    <source>
        <dbReference type="SAM" id="MobiDB-lite"/>
    </source>
</evidence>
<comment type="caution">
    <text evidence="3">The sequence shown here is derived from an EMBL/GenBank/DDBJ whole genome shotgun (WGS) entry which is preliminary data.</text>
</comment>
<evidence type="ECO:0000313" key="3">
    <source>
        <dbReference type="EMBL" id="RIB10459.1"/>
    </source>
</evidence>
<evidence type="ECO:0008006" key="5">
    <source>
        <dbReference type="Google" id="ProtNLM"/>
    </source>
</evidence>
<dbReference type="Gene3D" id="1.20.1740.10">
    <property type="entry name" value="Amino acid/polyamine transporter I"/>
    <property type="match status" value="1"/>
</dbReference>
<sequence length="354" mass="40015">MSDKEISVDNPELPPTSQPQHQWKLGEAINLIIGAGIFIAPGNIWRLARSPGHALIFWIVGGLIKLYSFFAWRLSEKGQSDSNSFPRNAVYGFAFDYKLFKFLFGFATVNIIIPGAIIANSFIASKYLLYAIQGEDGQEFSNYGKDFGVAYFDKEFVAIRFLAVAILGIITAYHMFTIRNKYVNYSICLNQILVVFKVVSLLAFAFIGIFKANDSAFIPTIKNNWRQMFNSTIFNNYTSSAEHFGSYGNAMLQVLYSYEGWNHLSYSSEELEITGVYRKYSVLARVCFSFVLYILVNIAFILLVDPKLVADPQNANESIAIDYGIRLYGEFGRKYMSYLIAISSFSSMDSMVLL</sequence>
<organism evidence="3 4">
    <name type="scientific">Gigaspora rosea</name>
    <dbReference type="NCBI Taxonomy" id="44941"/>
    <lineage>
        <taxon>Eukaryota</taxon>
        <taxon>Fungi</taxon>
        <taxon>Fungi incertae sedis</taxon>
        <taxon>Mucoromycota</taxon>
        <taxon>Glomeromycotina</taxon>
        <taxon>Glomeromycetes</taxon>
        <taxon>Diversisporales</taxon>
        <taxon>Gigasporaceae</taxon>
        <taxon>Gigaspora</taxon>
    </lineage>
</organism>
<feature type="transmembrane region" description="Helical" evidence="2">
    <location>
        <begin position="55"/>
        <end position="74"/>
    </location>
</feature>
<reference evidence="3 4" key="1">
    <citation type="submission" date="2018-06" db="EMBL/GenBank/DDBJ databases">
        <title>Comparative genomics reveals the genomic features of Rhizophagus irregularis, R. cerebriforme, R. diaphanum and Gigaspora rosea, and their symbiotic lifestyle signature.</title>
        <authorList>
            <person name="Morin E."/>
            <person name="San Clemente H."/>
            <person name="Chen E.C.H."/>
            <person name="De La Providencia I."/>
            <person name="Hainaut M."/>
            <person name="Kuo A."/>
            <person name="Kohler A."/>
            <person name="Murat C."/>
            <person name="Tang N."/>
            <person name="Roy S."/>
            <person name="Loubradou J."/>
            <person name="Henrissat B."/>
            <person name="Grigoriev I.V."/>
            <person name="Corradi N."/>
            <person name="Roux C."/>
            <person name="Martin F.M."/>
        </authorList>
    </citation>
    <scope>NUCLEOTIDE SEQUENCE [LARGE SCALE GENOMIC DNA]</scope>
    <source>
        <strain evidence="3 4">DAOM 194757</strain>
    </source>
</reference>
<dbReference type="GO" id="GO:0015179">
    <property type="term" value="F:L-amino acid transmembrane transporter activity"/>
    <property type="evidence" value="ECO:0007669"/>
    <property type="project" value="TreeGrafter"/>
</dbReference>
<dbReference type="PANTHER" id="PTHR11785:SF512">
    <property type="entry name" value="SOBREMESA, ISOFORM B"/>
    <property type="match status" value="1"/>
</dbReference>
<dbReference type="OrthoDB" id="5982228at2759"/>
<dbReference type="PIRSF" id="PIRSF006060">
    <property type="entry name" value="AA_transporter"/>
    <property type="match status" value="1"/>
</dbReference>
<keyword evidence="2" id="KW-0472">Membrane</keyword>